<evidence type="ECO:0000313" key="1">
    <source>
        <dbReference type="EMBL" id="CAE10938.1"/>
    </source>
</evidence>
<dbReference type="eggNOG" id="ENOG503319F">
    <property type="taxonomic scope" value="Bacteria"/>
</dbReference>
<sequence length="251" mass="29908">MNIKMFDNFNEKTFILNMASDLNTLSQILSKEYTVCLSTKQITDIATHIKKNGSFDYELKPLEFKFVDYPSHLSHENIDNLRLLFSMKIKGEHQNIPELKDSLSHLEFNIWITGINRNNRSSNPFYSIHFDRHQEGENPSSEIHPIYHFQFGGRKIKDKGIDLGQVLFMDTPRIMHHPMDIFLGIDFVLSNFFPKVWERFKKNGTYTNLIKKYQTYFIYPYFRTITKHFEESIKQPWCSKDIYPQLIEVKY</sequence>
<dbReference type="Proteomes" id="UP000000422">
    <property type="component" value="Chromosome"/>
</dbReference>
<dbReference type="AlphaFoldDB" id="Q7MQX3"/>
<protein>
    <submittedName>
        <fullName evidence="1">Uncharacterized protein</fullName>
    </submittedName>
</protein>
<gene>
    <name evidence="1" type="ordered locus">WS1929</name>
</gene>
<accession>Q7MQX3</accession>
<dbReference type="STRING" id="273121.WS1929"/>
<dbReference type="EMBL" id="BX571662">
    <property type="protein sequence ID" value="CAE10938.1"/>
    <property type="molecule type" value="Genomic_DNA"/>
</dbReference>
<dbReference type="HOGENOM" id="CLU_1188771_0_0_7"/>
<dbReference type="KEGG" id="wsu:WS1929"/>
<reference evidence="1 2" key="1">
    <citation type="journal article" date="2003" name="Proc. Natl. Acad. Sci. U.S.A.">
        <title>Complete genome sequence and analysis of Wolinella succinogenes.</title>
        <authorList>
            <person name="Baar C."/>
            <person name="Eppinger M."/>
            <person name="Raddatz G."/>
            <person name="Simon JM."/>
            <person name="Lanz C."/>
            <person name="Klimmek O."/>
            <person name="Nandakumar R."/>
            <person name="Gross R."/>
            <person name="Rosinus A."/>
            <person name="Keller H."/>
            <person name="Jagtap P."/>
            <person name="Linke B."/>
            <person name="Meyer F."/>
            <person name="Lederer H."/>
            <person name="Schuster S.C."/>
        </authorList>
    </citation>
    <scope>NUCLEOTIDE SEQUENCE [LARGE SCALE GENOMIC DNA]</scope>
    <source>
        <strain evidence="2">ATCC 29543 / DSM 1740 / CCUG 13145 / JCM 31913 / LMG 7466 / NCTC 11488 / FDC 602W</strain>
    </source>
</reference>
<organism evidence="2">
    <name type="scientific">Wolinella succinogenes (strain ATCC 29543 / DSM 1740 / CCUG 13145 / JCM 31913 / LMG 7466 / NCTC 11488 / FDC 602W)</name>
    <name type="common">Vibrio succinogenes</name>
    <dbReference type="NCBI Taxonomy" id="273121"/>
    <lineage>
        <taxon>Bacteria</taxon>
        <taxon>Pseudomonadati</taxon>
        <taxon>Campylobacterota</taxon>
        <taxon>Epsilonproteobacteria</taxon>
        <taxon>Campylobacterales</taxon>
        <taxon>Helicobacteraceae</taxon>
        <taxon>Wolinella</taxon>
    </lineage>
</organism>
<name>Q7MQX3_WOLSU</name>
<evidence type="ECO:0000313" key="2">
    <source>
        <dbReference type="Proteomes" id="UP000000422"/>
    </source>
</evidence>
<keyword evidence="2" id="KW-1185">Reference proteome</keyword>
<proteinExistence type="predicted"/>